<proteinExistence type="predicted"/>
<dbReference type="AlphaFoldDB" id="A0A8D2KUM8"/>
<reference evidence="1" key="2">
    <citation type="submission" date="2025-09" db="UniProtKB">
        <authorList>
            <consortium name="Ensembl"/>
        </authorList>
    </citation>
    <scope>IDENTIFICATION</scope>
</reference>
<accession>A0A8D2KUM8</accession>
<dbReference type="Ensembl" id="ENSVKKT00000008652.1">
    <property type="protein sequence ID" value="ENSVKKP00000008436.1"/>
    <property type="gene ID" value="ENSVKKG00000005999.1"/>
</dbReference>
<dbReference type="Proteomes" id="UP000694545">
    <property type="component" value="Unplaced"/>
</dbReference>
<evidence type="ECO:0000313" key="1">
    <source>
        <dbReference type="Ensembl" id="ENSVKKP00000008436.1"/>
    </source>
</evidence>
<protein>
    <submittedName>
        <fullName evidence="1">Uncharacterized protein</fullName>
    </submittedName>
</protein>
<keyword evidence="2" id="KW-1185">Reference proteome</keyword>
<organism evidence="1 2">
    <name type="scientific">Varanus komodoensis</name>
    <name type="common">Komodo dragon</name>
    <dbReference type="NCBI Taxonomy" id="61221"/>
    <lineage>
        <taxon>Eukaryota</taxon>
        <taxon>Metazoa</taxon>
        <taxon>Chordata</taxon>
        <taxon>Craniata</taxon>
        <taxon>Vertebrata</taxon>
        <taxon>Euteleostomi</taxon>
        <taxon>Lepidosauria</taxon>
        <taxon>Squamata</taxon>
        <taxon>Bifurcata</taxon>
        <taxon>Unidentata</taxon>
        <taxon>Episquamata</taxon>
        <taxon>Toxicofera</taxon>
        <taxon>Anguimorpha</taxon>
        <taxon>Paleoanguimorpha</taxon>
        <taxon>Varanoidea</taxon>
        <taxon>Varanidae</taxon>
        <taxon>Varanus</taxon>
    </lineage>
</organism>
<sequence>RAAAAWDGRRPLQGAMKLAKGALELDAGDRPRPCLCGGEGLPRFAEPLRCLRWLATWDKRGFFF</sequence>
<name>A0A8D2KUM8_VARKO</name>
<reference evidence="1" key="1">
    <citation type="submission" date="2025-08" db="UniProtKB">
        <authorList>
            <consortium name="Ensembl"/>
        </authorList>
    </citation>
    <scope>IDENTIFICATION</scope>
</reference>
<evidence type="ECO:0000313" key="2">
    <source>
        <dbReference type="Proteomes" id="UP000694545"/>
    </source>
</evidence>